<protein>
    <submittedName>
        <fullName evidence="1">Uncharacterized protein</fullName>
    </submittedName>
</protein>
<gene>
    <name evidence="1" type="ORF">ANI02nite_18190</name>
</gene>
<accession>A0A511XAI7</accession>
<reference evidence="1 2" key="1">
    <citation type="submission" date="2019-07" db="EMBL/GenBank/DDBJ databases">
        <title>Whole genome shotgun sequence of Acetobacter nitrogenifigens NBRC 105050.</title>
        <authorList>
            <person name="Hosoyama A."/>
            <person name="Uohara A."/>
            <person name="Ohji S."/>
            <person name="Ichikawa N."/>
        </authorList>
    </citation>
    <scope>NUCLEOTIDE SEQUENCE [LARGE SCALE GENOMIC DNA]</scope>
    <source>
        <strain evidence="1 2">NBRC 105050</strain>
    </source>
</reference>
<dbReference type="InterPro" id="IPR053860">
    <property type="entry name" value="DUF6932"/>
</dbReference>
<keyword evidence="2" id="KW-1185">Reference proteome</keyword>
<dbReference type="AlphaFoldDB" id="A0A511XAI7"/>
<sequence>MRAGLHSIGVTQGFQWIDGSFLEHIEDVEARSPNDVDVVTYAFLPAGQTQVSFLPTLQPYLDRKRVKTTYKVDHIVRILPHVDIRDVCYWYSLWSHRRDGMWKGYVEVDLAPTDDTHAAGLLAAKIGAGFQS</sequence>
<comment type="caution">
    <text evidence="1">The sequence shown here is derived from an EMBL/GenBank/DDBJ whole genome shotgun (WGS) entry which is preliminary data.</text>
</comment>
<name>A0A511XAI7_9PROT</name>
<proteinExistence type="predicted"/>
<evidence type="ECO:0000313" key="1">
    <source>
        <dbReference type="EMBL" id="GEN59935.1"/>
    </source>
</evidence>
<evidence type="ECO:0000313" key="2">
    <source>
        <dbReference type="Proteomes" id="UP000321635"/>
    </source>
</evidence>
<dbReference type="EMBL" id="BJYF01000009">
    <property type="protein sequence ID" value="GEN59935.1"/>
    <property type="molecule type" value="Genomic_DNA"/>
</dbReference>
<organism evidence="1 2">
    <name type="scientific">Acetobacter nitrogenifigens DSM 23921 = NBRC 105050</name>
    <dbReference type="NCBI Taxonomy" id="1120919"/>
    <lineage>
        <taxon>Bacteria</taxon>
        <taxon>Pseudomonadati</taxon>
        <taxon>Pseudomonadota</taxon>
        <taxon>Alphaproteobacteria</taxon>
        <taxon>Acetobacterales</taxon>
        <taxon>Acetobacteraceae</taxon>
        <taxon>Acetobacter</taxon>
    </lineage>
</organism>
<dbReference type="Proteomes" id="UP000321635">
    <property type="component" value="Unassembled WGS sequence"/>
</dbReference>
<dbReference type="Pfam" id="PF22014">
    <property type="entry name" value="DUF6932"/>
    <property type="match status" value="1"/>
</dbReference>